<sequence>MEGGDAMLVTYFLQNEQSGSGAEHEDLHYSIKGHVRRFGREEFMLITGLTFGSLPTQNNAHGNTLVARLFPQSVPPRGARVDAYRVMNVWDNTFTDLNDDDKVRIELIIMVEMVSSTSSNLDAFNAYPWGSFIWSHTYKQMKGAFSRRNQVTNKMLLSGFLLAFIRDRYPHEQLVADAYEQAQVWYIESMEWFRNHVSMQPPKVVRRAFAGGDPSDDDDGDHGDHGDDGGRAHPGGAWGGGWGDNDERADVQSQGRRMYDEAGPSQGFDDPMDWDLDIYKDKWLRFQNLETKVTGIDTEQGRQKLEQLDQRKEIEWLSREVAQMQVSGRHSYSAAGRRNHPYVPFSSLVSYCNLNHKRMQDAHFMFPKGHAMCHLGRPSYQVLIGLVTPRQMLMNNSSGVQPYGHHETQHVGSPFGEVDQVIQHVEPQIHHVEPEVHHVESEVHLQPDARRAASKPDKGKKKKTPRPVREKRPGPQVIPPFTPFKGTGMLDASTAHPAAFTAHLAASTAMHAGASTAQNPSHPLALA</sequence>
<evidence type="ECO:0000313" key="3">
    <source>
        <dbReference type="Proteomes" id="UP001172457"/>
    </source>
</evidence>
<dbReference type="AlphaFoldDB" id="A0AA38T281"/>
<proteinExistence type="predicted"/>
<evidence type="ECO:0000313" key="2">
    <source>
        <dbReference type="EMBL" id="KAJ9546715.1"/>
    </source>
</evidence>
<name>A0AA38T281_9ASTR</name>
<comment type="caution">
    <text evidence="2">The sequence shown here is derived from an EMBL/GenBank/DDBJ whole genome shotgun (WGS) entry which is preliminary data.</text>
</comment>
<feature type="compositionally biased region" description="Gly residues" evidence="1">
    <location>
        <begin position="232"/>
        <end position="243"/>
    </location>
</feature>
<feature type="compositionally biased region" description="Basic and acidic residues" evidence="1">
    <location>
        <begin position="437"/>
        <end position="457"/>
    </location>
</feature>
<gene>
    <name evidence="2" type="ORF">OSB04_019258</name>
</gene>
<accession>A0AA38T281</accession>
<organism evidence="2 3">
    <name type="scientific">Centaurea solstitialis</name>
    <name type="common">yellow star-thistle</name>
    <dbReference type="NCBI Taxonomy" id="347529"/>
    <lineage>
        <taxon>Eukaryota</taxon>
        <taxon>Viridiplantae</taxon>
        <taxon>Streptophyta</taxon>
        <taxon>Embryophyta</taxon>
        <taxon>Tracheophyta</taxon>
        <taxon>Spermatophyta</taxon>
        <taxon>Magnoliopsida</taxon>
        <taxon>eudicotyledons</taxon>
        <taxon>Gunneridae</taxon>
        <taxon>Pentapetalae</taxon>
        <taxon>asterids</taxon>
        <taxon>campanulids</taxon>
        <taxon>Asterales</taxon>
        <taxon>Asteraceae</taxon>
        <taxon>Carduoideae</taxon>
        <taxon>Cardueae</taxon>
        <taxon>Centaureinae</taxon>
        <taxon>Centaurea</taxon>
    </lineage>
</organism>
<reference evidence="2" key="1">
    <citation type="submission" date="2023-03" db="EMBL/GenBank/DDBJ databases">
        <title>Chromosome-scale reference genome and RAD-based genetic map of yellow starthistle (Centaurea solstitialis) reveal putative structural variation and QTLs associated with invader traits.</title>
        <authorList>
            <person name="Reatini B."/>
            <person name="Cang F.A."/>
            <person name="Jiang Q."/>
            <person name="Mckibben M.T.W."/>
            <person name="Barker M.S."/>
            <person name="Rieseberg L.H."/>
            <person name="Dlugosch K.M."/>
        </authorList>
    </citation>
    <scope>NUCLEOTIDE SEQUENCE</scope>
    <source>
        <strain evidence="2">CAN-66</strain>
        <tissue evidence="2">Leaf</tissue>
    </source>
</reference>
<protein>
    <submittedName>
        <fullName evidence="2">Uncharacterized protein</fullName>
    </submittedName>
</protein>
<keyword evidence="3" id="KW-1185">Reference proteome</keyword>
<feature type="region of interest" description="Disordered" evidence="1">
    <location>
        <begin position="207"/>
        <end position="271"/>
    </location>
</feature>
<evidence type="ECO:0000256" key="1">
    <source>
        <dbReference type="SAM" id="MobiDB-lite"/>
    </source>
</evidence>
<feature type="region of interest" description="Disordered" evidence="1">
    <location>
        <begin position="437"/>
        <end position="481"/>
    </location>
</feature>
<dbReference type="PANTHER" id="PTHR48449:SF1">
    <property type="entry name" value="DUF1985 DOMAIN-CONTAINING PROTEIN"/>
    <property type="match status" value="1"/>
</dbReference>
<dbReference type="Proteomes" id="UP001172457">
    <property type="component" value="Chromosome 5"/>
</dbReference>
<dbReference type="EMBL" id="JARYMX010000005">
    <property type="protein sequence ID" value="KAJ9546715.1"/>
    <property type="molecule type" value="Genomic_DNA"/>
</dbReference>
<dbReference type="PANTHER" id="PTHR48449">
    <property type="entry name" value="DUF1985 DOMAIN-CONTAINING PROTEIN"/>
    <property type="match status" value="1"/>
</dbReference>
<feature type="compositionally biased region" description="Basic and acidic residues" evidence="1">
    <location>
        <begin position="222"/>
        <end position="231"/>
    </location>
</feature>